<reference evidence="4" key="1">
    <citation type="journal article" date="2019" name="Int. J. Syst. Evol. Microbiol.">
        <title>The Global Catalogue of Microorganisms (GCM) 10K type strain sequencing project: providing services to taxonomists for standard genome sequencing and annotation.</title>
        <authorList>
            <consortium name="The Broad Institute Genomics Platform"/>
            <consortium name="The Broad Institute Genome Sequencing Center for Infectious Disease"/>
            <person name="Wu L."/>
            <person name="Ma J."/>
        </authorList>
    </citation>
    <scope>NUCLEOTIDE SEQUENCE [LARGE SCALE GENOMIC DNA]</scope>
    <source>
        <strain evidence="4">JCM 14545</strain>
    </source>
</reference>
<feature type="region of interest" description="Disordered" evidence="1">
    <location>
        <begin position="1"/>
        <end position="35"/>
    </location>
</feature>
<evidence type="ECO:0000313" key="3">
    <source>
        <dbReference type="EMBL" id="GAA1968696.1"/>
    </source>
</evidence>
<feature type="transmembrane region" description="Helical" evidence="2">
    <location>
        <begin position="43"/>
        <end position="65"/>
    </location>
</feature>
<proteinExistence type="predicted"/>
<keyword evidence="2" id="KW-1133">Transmembrane helix</keyword>
<dbReference type="Proteomes" id="UP001501116">
    <property type="component" value="Unassembled WGS sequence"/>
</dbReference>
<keyword evidence="2" id="KW-0472">Membrane</keyword>
<organism evidence="3 4">
    <name type="scientific">Amycolatopsis minnesotensis</name>
    <dbReference type="NCBI Taxonomy" id="337894"/>
    <lineage>
        <taxon>Bacteria</taxon>
        <taxon>Bacillati</taxon>
        <taxon>Actinomycetota</taxon>
        <taxon>Actinomycetes</taxon>
        <taxon>Pseudonocardiales</taxon>
        <taxon>Pseudonocardiaceae</taxon>
        <taxon>Amycolatopsis</taxon>
    </lineage>
</organism>
<gene>
    <name evidence="3" type="ORF">GCM10009754_47180</name>
</gene>
<name>A0ABP5CTQ8_9PSEU</name>
<sequence>MNQQYPNQHWPHPGGPPRGYPPYQGFPGAQPPGIPPKKSKKKLVFGIVGGVVVLVAASIVAINVFGSHSGRKADTGGGTATAATFERPGYRRGPAEADPFAIVEEPNPAPARYEGKPVIQACNLVSLKDLADHGLRLLSFTDPDTAIKRVHPVDENEPGLGKPPKSDITVLTDDSRNSCDYHFELTGDRPESVMISVHQETYFDVSKVPGRYLSGPDAEYTKQGQVGAVEQYTTIKRPVLADREALLKLGDTYVRVSASMPGNGELSKQFDPLVRLAAENVAKQAANPAGPSRYRFDSPAFRTPAGIACDILRAGDLQTLLGQPTTPFIQTGPPTAIGTISVPDNHTEGNFLHTSCFRRAVNRAGLVLTVDTYDDAKLATGVFDYFRGNHKGIPLPAPIADGAYVDSEGDPDLDLRTPPGRLTVRKGNVILSLSPSLGQLDQSKLVETADRYLRPVVEQMLTRLPK</sequence>
<evidence type="ECO:0000313" key="4">
    <source>
        <dbReference type="Proteomes" id="UP001501116"/>
    </source>
</evidence>
<comment type="caution">
    <text evidence="3">The sequence shown here is derived from an EMBL/GenBank/DDBJ whole genome shotgun (WGS) entry which is preliminary data.</text>
</comment>
<dbReference type="RefSeq" id="WP_344422677.1">
    <property type="nucleotide sequence ID" value="NZ_BAAANN010000019.1"/>
</dbReference>
<protein>
    <submittedName>
        <fullName evidence="3">Uncharacterized protein</fullName>
    </submittedName>
</protein>
<keyword evidence="2" id="KW-0812">Transmembrane</keyword>
<feature type="region of interest" description="Disordered" evidence="1">
    <location>
        <begin position="72"/>
        <end position="93"/>
    </location>
</feature>
<evidence type="ECO:0000256" key="2">
    <source>
        <dbReference type="SAM" id="Phobius"/>
    </source>
</evidence>
<evidence type="ECO:0000256" key="1">
    <source>
        <dbReference type="SAM" id="MobiDB-lite"/>
    </source>
</evidence>
<accession>A0ABP5CTQ8</accession>
<keyword evidence="4" id="KW-1185">Reference proteome</keyword>
<dbReference type="EMBL" id="BAAANN010000019">
    <property type="protein sequence ID" value="GAA1968696.1"/>
    <property type="molecule type" value="Genomic_DNA"/>
</dbReference>